<feature type="transmembrane region" description="Helical" evidence="6">
    <location>
        <begin position="308"/>
        <end position="333"/>
    </location>
</feature>
<reference evidence="8" key="1">
    <citation type="submission" date="2024-05" db="EMBL/GenBank/DDBJ databases">
        <title>Isolation and characterization of Sporomusa carbonis sp. nov., a carboxydotrophic hydrogenogen in the genus of Sporomusa isolated from a charcoal burning pile.</title>
        <authorList>
            <person name="Boeer T."/>
            <person name="Rosenbaum F."/>
            <person name="Eysell L."/>
            <person name="Mueller V."/>
            <person name="Daniel R."/>
            <person name="Poehlein A."/>
        </authorList>
    </citation>
    <scope>NUCLEOTIDE SEQUENCE [LARGE SCALE GENOMIC DNA]</scope>
    <source>
        <strain evidence="8">DSM 10669</strain>
    </source>
</reference>
<evidence type="ECO:0000256" key="4">
    <source>
        <dbReference type="ARBA" id="ARBA00022989"/>
    </source>
</evidence>
<proteinExistence type="predicted"/>
<evidence type="ECO:0000313" key="9">
    <source>
        <dbReference type="Proteomes" id="UP000216752"/>
    </source>
</evidence>
<evidence type="ECO:0000256" key="1">
    <source>
        <dbReference type="ARBA" id="ARBA00004651"/>
    </source>
</evidence>
<dbReference type="Gene3D" id="1.20.1250.20">
    <property type="entry name" value="MFS general substrate transporter like domains"/>
    <property type="match status" value="2"/>
</dbReference>
<keyword evidence="5 6" id="KW-0472">Membrane</keyword>
<dbReference type="PANTHER" id="PTHR11360:SF317">
    <property type="entry name" value="MAJOR FACILITATOR SUPERFAMILY (MFS) PROFILE DOMAIN-CONTAINING PROTEIN-RELATED"/>
    <property type="match status" value="1"/>
</dbReference>
<dbReference type="InterPro" id="IPR011701">
    <property type="entry name" value="MFS"/>
</dbReference>
<feature type="transmembrane region" description="Helical" evidence="6">
    <location>
        <begin position="345"/>
        <end position="367"/>
    </location>
</feature>
<dbReference type="InterPro" id="IPR050327">
    <property type="entry name" value="Proton-linked_MCT"/>
</dbReference>
<protein>
    <submittedName>
        <fullName evidence="8">L-lactate transporter</fullName>
    </submittedName>
</protein>
<feature type="transmembrane region" description="Helical" evidence="6">
    <location>
        <begin position="256"/>
        <end position="274"/>
    </location>
</feature>
<feature type="transmembrane region" description="Helical" evidence="6">
    <location>
        <begin position="163"/>
        <end position="183"/>
    </location>
</feature>
<organism evidence="8 9">
    <name type="scientific">Sporomusa silvacetica DSM 10669</name>
    <dbReference type="NCBI Taxonomy" id="1123289"/>
    <lineage>
        <taxon>Bacteria</taxon>
        <taxon>Bacillati</taxon>
        <taxon>Bacillota</taxon>
        <taxon>Negativicutes</taxon>
        <taxon>Selenomonadales</taxon>
        <taxon>Sporomusaceae</taxon>
        <taxon>Sporomusa</taxon>
    </lineage>
</organism>
<accession>A0ABZ3IV99</accession>
<keyword evidence="2" id="KW-0813">Transport</keyword>
<feature type="transmembrane region" description="Helical" evidence="6">
    <location>
        <begin position="7"/>
        <end position="27"/>
    </location>
</feature>
<name>A0ABZ3IV99_9FIRM</name>
<dbReference type="EMBL" id="CP155573">
    <property type="protein sequence ID" value="XFO69443.1"/>
    <property type="molecule type" value="Genomic_DNA"/>
</dbReference>
<evidence type="ECO:0000313" key="8">
    <source>
        <dbReference type="EMBL" id="XFO69443.1"/>
    </source>
</evidence>
<gene>
    <name evidence="8" type="ORF">SPSIL_056770</name>
</gene>
<evidence type="ECO:0000256" key="2">
    <source>
        <dbReference type="ARBA" id="ARBA00022448"/>
    </source>
</evidence>
<feature type="transmembrane region" description="Helical" evidence="6">
    <location>
        <begin position="132"/>
        <end position="157"/>
    </location>
</feature>
<sequence length="411" mass="43364">MKTNYNRWLILAATIIVNICIGAQYAWSVFALPLAKHFGWSGTTLALAFTITFATGPIVMICGGLLQDRKGAKFNIVLGGILWSLGMFFTGFVSSPEALYLTFSVIAGVGAGIVYSGNVANTNKFFPDKRGLAVGLAAAGYGSGAMIFAPLASSLIISYGVLTTFKILGVSFLIIIMLCSLIIKGAPAGYKPDGWVPPVTAAKPGGNDKNWKQMVQDPLWYVMACMFAIAALAGLMILAHASPIGQTMFKLEPQVAAFYVSIIALFNMAGRVGFGFISDKVGRSNTVALMFGISACALFLLTNTTSSVMFGFAAGLVGACFGGAQAVFPSFVAENYGTKNIGVNYGVTFVAFGIAAYFGPMIAANVAKASNGIYTQAFYIAMILNIIGVALTLIYKFLEKRGKSTTTNVAR</sequence>
<feature type="transmembrane region" description="Helical" evidence="6">
    <location>
        <begin position="373"/>
        <end position="395"/>
    </location>
</feature>
<dbReference type="SUPFAM" id="SSF103473">
    <property type="entry name" value="MFS general substrate transporter"/>
    <property type="match status" value="1"/>
</dbReference>
<keyword evidence="4 6" id="KW-1133">Transmembrane helix</keyword>
<dbReference type="CDD" id="cd17353">
    <property type="entry name" value="MFS_OFA_like"/>
    <property type="match status" value="1"/>
</dbReference>
<dbReference type="RefSeq" id="WP_094606566.1">
    <property type="nucleotide sequence ID" value="NZ_CP155573.1"/>
</dbReference>
<dbReference type="PANTHER" id="PTHR11360">
    <property type="entry name" value="MONOCARBOXYLATE TRANSPORTER"/>
    <property type="match status" value="1"/>
</dbReference>
<evidence type="ECO:0000256" key="5">
    <source>
        <dbReference type="ARBA" id="ARBA00023136"/>
    </source>
</evidence>
<evidence type="ECO:0000259" key="7">
    <source>
        <dbReference type="PROSITE" id="PS50850"/>
    </source>
</evidence>
<feature type="transmembrane region" description="Helical" evidence="6">
    <location>
        <begin position="99"/>
        <end position="120"/>
    </location>
</feature>
<dbReference type="Pfam" id="PF07690">
    <property type="entry name" value="MFS_1"/>
    <property type="match status" value="1"/>
</dbReference>
<comment type="subcellular location">
    <subcellularLocation>
        <location evidence="1">Cell membrane</location>
        <topology evidence="1">Multi-pass membrane protein</topology>
    </subcellularLocation>
</comment>
<feature type="domain" description="Major facilitator superfamily (MFS) profile" evidence="7">
    <location>
        <begin position="1"/>
        <end position="400"/>
    </location>
</feature>
<feature type="transmembrane region" description="Helical" evidence="6">
    <location>
        <begin position="39"/>
        <end position="62"/>
    </location>
</feature>
<dbReference type="PROSITE" id="PS50850">
    <property type="entry name" value="MFS"/>
    <property type="match status" value="1"/>
</dbReference>
<feature type="transmembrane region" description="Helical" evidence="6">
    <location>
        <begin position="74"/>
        <end position="93"/>
    </location>
</feature>
<dbReference type="Proteomes" id="UP000216752">
    <property type="component" value="Chromosome"/>
</dbReference>
<feature type="transmembrane region" description="Helical" evidence="6">
    <location>
        <begin position="286"/>
        <end position="302"/>
    </location>
</feature>
<evidence type="ECO:0000256" key="6">
    <source>
        <dbReference type="SAM" id="Phobius"/>
    </source>
</evidence>
<dbReference type="InterPro" id="IPR020846">
    <property type="entry name" value="MFS_dom"/>
</dbReference>
<feature type="transmembrane region" description="Helical" evidence="6">
    <location>
        <begin position="219"/>
        <end position="241"/>
    </location>
</feature>
<keyword evidence="3 6" id="KW-0812">Transmembrane</keyword>
<evidence type="ECO:0000256" key="3">
    <source>
        <dbReference type="ARBA" id="ARBA00022692"/>
    </source>
</evidence>
<keyword evidence="9" id="KW-1185">Reference proteome</keyword>
<dbReference type="InterPro" id="IPR036259">
    <property type="entry name" value="MFS_trans_sf"/>
</dbReference>